<reference evidence="4" key="1">
    <citation type="submission" date="2019-09" db="EMBL/GenBank/DDBJ databases">
        <title>Draft genome information of white flower Hibiscus syriacus.</title>
        <authorList>
            <person name="Kim Y.-M."/>
        </authorList>
    </citation>
    <scope>NUCLEOTIDE SEQUENCE [LARGE SCALE GENOMIC DNA]</scope>
    <source>
        <strain evidence="4">YM2019G1</strain>
    </source>
</reference>
<keyword evidence="2" id="KW-0472">Membrane</keyword>
<feature type="transmembrane region" description="Helical" evidence="2">
    <location>
        <begin position="27"/>
        <end position="52"/>
    </location>
</feature>
<evidence type="ECO:0000313" key="5">
    <source>
        <dbReference type="Proteomes" id="UP000436088"/>
    </source>
</evidence>
<dbReference type="InterPro" id="IPR013103">
    <property type="entry name" value="RVT_2"/>
</dbReference>
<dbReference type="SUPFAM" id="SSF53383">
    <property type="entry name" value="PLP-dependent transferases"/>
    <property type="match status" value="1"/>
</dbReference>
<evidence type="ECO:0000256" key="1">
    <source>
        <dbReference type="SAM" id="MobiDB-lite"/>
    </source>
</evidence>
<name>A0A6A2YD48_HIBSY</name>
<dbReference type="InterPro" id="IPR015424">
    <property type="entry name" value="PyrdxlP-dep_Trfase"/>
</dbReference>
<evidence type="ECO:0000256" key="2">
    <source>
        <dbReference type="SAM" id="Phobius"/>
    </source>
</evidence>
<dbReference type="AlphaFoldDB" id="A0A6A2YD48"/>
<dbReference type="CDD" id="cd09272">
    <property type="entry name" value="RNase_HI_RT_Ty1"/>
    <property type="match status" value="1"/>
</dbReference>
<keyword evidence="2" id="KW-1133">Transmembrane helix</keyword>
<feature type="region of interest" description="Disordered" evidence="1">
    <location>
        <begin position="372"/>
        <end position="397"/>
    </location>
</feature>
<gene>
    <name evidence="4" type="ORF">F3Y22_tig00112215pilonHSYRG00321</name>
</gene>
<dbReference type="EMBL" id="VEPZ02001517">
    <property type="protein sequence ID" value="KAE8669914.1"/>
    <property type="molecule type" value="Genomic_DNA"/>
</dbReference>
<feature type="compositionally biased region" description="Low complexity" evidence="1">
    <location>
        <begin position="381"/>
        <end position="397"/>
    </location>
</feature>
<feature type="domain" description="Reverse transcriptase Ty1/copia-type" evidence="3">
    <location>
        <begin position="496"/>
        <end position="546"/>
    </location>
</feature>
<evidence type="ECO:0000313" key="4">
    <source>
        <dbReference type="EMBL" id="KAE8669914.1"/>
    </source>
</evidence>
<organism evidence="4 5">
    <name type="scientific">Hibiscus syriacus</name>
    <name type="common">Rose of Sharon</name>
    <dbReference type="NCBI Taxonomy" id="106335"/>
    <lineage>
        <taxon>Eukaryota</taxon>
        <taxon>Viridiplantae</taxon>
        <taxon>Streptophyta</taxon>
        <taxon>Embryophyta</taxon>
        <taxon>Tracheophyta</taxon>
        <taxon>Spermatophyta</taxon>
        <taxon>Magnoliopsida</taxon>
        <taxon>eudicotyledons</taxon>
        <taxon>Gunneridae</taxon>
        <taxon>Pentapetalae</taxon>
        <taxon>rosids</taxon>
        <taxon>malvids</taxon>
        <taxon>Malvales</taxon>
        <taxon>Malvaceae</taxon>
        <taxon>Malvoideae</taxon>
        <taxon>Hibiscus</taxon>
    </lineage>
</organism>
<keyword evidence="5" id="KW-1185">Reference proteome</keyword>
<evidence type="ECO:0000259" key="3">
    <source>
        <dbReference type="Pfam" id="PF07727"/>
    </source>
</evidence>
<comment type="caution">
    <text evidence="4">The sequence shown here is derived from an EMBL/GenBank/DDBJ whole genome shotgun (WGS) entry which is preliminary data.</text>
</comment>
<dbReference type="InterPro" id="IPR015421">
    <property type="entry name" value="PyrdxlP-dep_Trfase_major"/>
</dbReference>
<proteinExistence type="predicted"/>
<protein>
    <submittedName>
        <fullName evidence="4">Long chain base biosynthesis protein 1</fullName>
    </submittedName>
</protein>
<sequence length="753" mass="84031">MESAALNFVNATLDWVTLALDAPSARAVVFGVHTGGHLFVEVLLLVVILFLLSQKCYKPPKRPLTKKEIDELCDEWVPESLIPPITEEMQSEPPVLERSGRVLTSVKYIMVFIFWFSPNLNGLISNVAFTISILGRVGKVETLGFMSAAGTRAIVNGKEVVNFASANYLGFVGHEKLLDSCTFALEKYGVGSCGPRGFYGTIDVHLDSETRIANFLGTTDSILYSYGLSTMFSAIPCFEMDHYQYIQMKCSEDATTLKRVQILGKEDMPSLNEAITTIRAEEGRRVMVVENSQVESSTLVTRTVSERLYGKPPSTNRNFTEKGGLARGQNIAFATRQVAKESNEQSVEFNREEDKEAEAYLFLQPLLDQPPITLPSAEINSSQPSSPIPTPSSSQTPQAVINISQPDIQNTTCPLRTYSRSKALMQIQSFPSPAPAPAPTPPTLIPIQLEVHPETSSEHNDNAMLYLLLNIMTLLLVLNIPLPLEKEKEPAPLNFPPMWIFTVKYKSDDSLERYKARLVAKGYSQTYGIDYLETFALVAKMNTMRIKESSIWTKTVPKSLVWEIYQSNAGTRLQTKLRPCIAYTVGVVSQFMHNPKESHLRAVVQILQYLKGTPSRGIMFKREEKLTLEAYTDADNAGSIADRRSTSGYCTFLRGNLVTWRSKKHNVVARSSAEAEFRAMALGISHNPVQHDRTKHIEVDRHFIKEKLDNGLICTPYVTIGNQVADILTKGLPGKDYQKLTDKLRMEDIHALA</sequence>
<dbReference type="Gene3D" id="3.40.640.10">
    <property type="entry name" value="Type I PLP-dependent aspartate aminotransferase-like (Major domain)"/>
    <property type="match status" value="1"/>
</dbReference>
<dbReference type="Proteomes" id="UP000436088">
    <property type="component" value="Unassembled WGS sequence"/>
</dbReference>
<keyword evidence="2" id="KW-0812">Transmembrane</keyword>
<feature type="transmembrane region" description="Helical" evidence="2">
    <location>
        <begin position="108"/>
        <end position="129"/>
    </location>
</feature>
<dbReference type="Pfam" id="PF07727">
    <property type="entry name" value="RVT_2"/>
    <property type="match status" value="1"/>
</dbReference>
<accession>A0A6A2YD48</accession>
<dbReference type="PANTHER" id="PTHR11439">
    <property type="entry name" value="GAG-POL-RELATED RETROTRANSPOSON"/>
    <property type="match status" value="1"/>
</dbReference>
<dbReference type="PANTHER" id="PTHR11439:SF470">
    <property type="entry name" value="CYSTEINE-RICH RLK (RECEPTOR-LIKE PROTEIN KINASE) 8"/>
    <property type="match status" value="1"/>
</dbReference>